<sequence>MAPHATGGFALSTKLIIAAAACTTVGIGGTFVATSPDVGPVDASASVAASATPTAASSLSGVGNDTPIVTVTPTGDPSTGPTAGPGTPSGTSPGGPGGGPTDAPAGVPAARQLTVPTSPSTSATPTATATPSATATATPTTAATSSASSSFTFATFNVQGAIHRGKVAHRMALAVGLLKRYNVGVASLQEFETPQRKLFDSLAGSTYARYPTAGRSLDAENSVVWNTARFSFVQGQTRPYPYFHGATRNMPRVLLRDKQTGASFWVTSYHNPADVHGNAAKFRATAVSRQVADNNALHQTGTPVIVAGDMNDRATYFCAMSQGTGMHSADGSVYSSGCRTAKSPWIDWIMGTPDVTFSGYLRDRGTDDRAASDHPIVVSQVTVTG</sequence>
<dbReference type="InterPro" id="IPR036691">
    <property type="entry name" value="Endo/exonu/phosph_ase_sf"/>
</dbReference>
<dbReference type="Proteomes" id="UP000281708">
    <property type="component" value="Unassembled WGS sequence"/>
</dbReference>
<dbReference type="GO" id="GO:0004527">
    <property type="term" value="F:exonuclease activity"/>
    <property type="evidence" value="ECO:0007669"/>
    <property type="project" value="UniProtKB-KW"/>
</dbReference>
<gene>
    <name evidence="3" type="ORF">D9V37_12665</name>
</gene>
<feature type="compositionally biased region" description="Low complexity" evidence="1">
    <location>
        <begin position="101"/>
        <end position="144"/>
    </location>
</feature>
<feature type="domain" description="Endonuclease/exonuclease/phosphatase" evidence="2">
    <location>
        <begin position="154"/>
        <end position="374"/>
    </location>
</feature>
<dbReference type="RefSeq" id="WP_121806481.1">
    <property type="nucleotide sequence ID" value="NZ_RDBE01000007.1"/>
</dbReference>
<name>A0A3L8P4A7_9ACTN</name>
<dbReference type="Gene3D" id="3.60.10.10">
    <property type="entry name" value="Endonuclease/exonuclease/phosphatase"/>
    <property type="match status" value="1"/>
</dbReference>
<keyword evidence="3" id="KW-0255">Endonuclease</keyword>
<dbReference type="GO" id="GO:0004519">
    <property type="term" value="F:endonuclease activity"/>
    <property type="evidence" value="ECO:0007669"/>
    <property type="project" value="UniProtKB-KW"/>
</dbReference>
<dbReference type="SUPFAM" id="SSF56219">
    <property type="entry name" value="DNase I-like"/>
    <property type="match status" value="1"/>
</dbReference>
<dbReference type="OrthoDB" id="3763091at2"/>
<reference evidence="3 4" key="1">
    <citation type="submission" date="2018-10" db="EMBL/GenBank/DDBJ databases">
        <title>Marmoricola sp. 4Q3S-7 whole genome shotgun sequence.</title>
        <authorList>
            <person name="Li F."/>
        </authorList>
    </citation>
    <scope>NUCLEOTIDE SEQUENCE [LARGE SCALE GENOMIC DNA]</scope>
    <source>
        <strain evidence="3 4">4Q3S-7</strain>
    </source>
</reference>
<evidence type="ECO:0000313" key="3">
    <source>
        <dbReference type="EMBL" id="RLV49379.1"/>
    </source>
</evidence>
<evidence type="ECO:0000259" key="2">
    <source>
        <dbReference type="Pfam" id="PF03372"/>
    </source>
</evidence>
<feature type="region of interest" description="Disordered" evidence="1">
    <location>
        <begin position="53"/>
        <end position="144"/>
    </location>
</feature>
<dbReference type="InterPro" id="IPR005135">
    <property type="entry name" value="Endo/exonuclease/phosphatase"/>
</dbReference>
<evidence type="ECO:0000313" key="4">
    <source>
        <dbReference type="Proteomes" id="UP000281708"/>
    </source>
</evidence>
<evidence type="ECO:0000256" key="1">
    <source>
        <dbReference type="SAM" id="MobiDB-lite"/>
    </source>
</evidence>
<keyword evidence="4" id="KW-1185">Reference proteome</keyword>
<dbReference type="EMBL" id="RDBE01000007">
    <property type="protein sequence ID" value="RLV49379.1"/>
    <property type="molecule type" value="Genomic_DNA"/>
</dbReference>
<accession>A0A3L8P4A7</accession>
<comment type="caution">
    <text evidence="3">The sequence shown here is derived from an EMBL/GenBank/DDBJ whole genome shotgun (WGS) entry which is preliminary data.</text>
</comment>
<keyword evidence="3" id="KW-0269">Exonuclease</keyword>
<dbReference type="Pfam" id="PF03372">
    <property type="entry name" value="Exo_endo_phos"/>
    <property type="match status" value="1"/>
</dbReference>
<protein>
    <submittedName>
        <fullName evidence="3">Endonuclease/exonuclease/phosphatase family protein</fullName>
    </submittedName>
</protein>
<organism evidence="3 4">
    <name type="scientific">Nocardioides mangrovicus</name>
    <dbReference type="NCBI Taxonomy" id="2478913"/>
    <lineage>
        <taxon>Bacteria</taxon>
        <taxon>Bacillati</taxon>
        <taxon>Actinomycetota</taxon>
        <taxon>Actinomycetes</taxon>
        <taxon>Propionibacteriales</taxon>
        <taxon>Nocardioidaceae</taxon>
        <taxon>Nocardioides</taxon>
    </lineage>
</organism>
<keyword evidence="3" id="KW-0378">Hydrolase</keyword>
<proteinExistence type="predicted"/>
<keyword evidence="3" id="KW-0540">Nuclease</keyword>
<feature type="compositionally biased region" description="Low complexity" evidence="1">
    <location>
        <begin position="69"/>
        <end position="91"/>
    </location>
</feature>
<dbReference type="AlphaFoldDB" id="A0A3L8P4A7"/>